<reference evidence="1" key="1">
    <citation type="submission" date="2014-11" db="EMBL/GenBank/DDBJ databases">
        <authorList>
            <person name="Amaro Gonzalez C."/>
        </authorList>
    </citation>
    <scope>NUCLEOTIDE SEQUENCE</scope>
</reference>
<reference evidence="1" key="2">
    <citation type="journal article" date="2015" name="Fish Shellfish Immunol.">
        <title>Early steps in the European eel (Anguilla anguilla)-Vibrio vulnificus interaction in the gills: Role of the RtxA13 toxin.</title>
        <authorList>
            <person name="Callol A."/>
            <person name="Pajuelo D."/>
            <person name="Ebbesson L."/>
            <person name="Teles M."/>
            <person name="MacKenzie S."/>
            <person name="Amaro C."/>
        </authorList>
    </citation>
    <scope>NUCLEOTIDE SEQUENCE</scope>
</reference>
<accession>A0A0E9UDN0</accession>
<name>A0A0E9UDN0_ANGAN</name>
<dbReference type="EMBL" id="GBXM01044691">
    <property type="protein sequence ID" value="JAH63886.1"/>
    <property type="molecule type" value="Transcribed_RNA"/>
</dbReference>
<proteinExistence type="predicted"/>
<organism evidence="1">
    <name type="scientific">Anguilla anguilla</name>
    <name type="common">European freshwater eel</name>
    <name type="synonym">Muraena anguilla</name>
    <dbReference type="NCBI Taxonomy" id="7936"/>
    <lineage>
        <taxon>Eukaryota</taxon>
        <taxon>Metazoa</taxon>
        <taxon>Chordata</taxon>
        <taxon>Craniata</taxon>
        <taxon>Vertebrata</taxon>
        <taxon>Euteleostomi</taxon>
        <taxon>Actinopterygii</taxon>
        <taxon>Neopterygii</taxon>
        <taxon>Teleostei</taxon>
        <taxon>Anguilliformes</taxon>
        <taxon>Anguillidae</taxon>
        <taxon>Anguilla</taxon>
    </lineage>
</organism>
<protein>
    <submittedName>
        <fullName evidence="1">Uncharacterized protein</fullName>
    </submittedName>
</protein>
<sequence length="13" mass="1539">MKSVPFLLKYDVV</sequence>
<evidence type="ECO:0000313" key="1">
    <source>
        <dbReference type="EMBL" id="JAH63886.1"/>
    </source>
</evidence>